<dbReference type="AlphaFoldDB" id="A0AB37GB77"/>
<dbReference type="InterPro" id="IPR011604">
    <property type="entry name" value="PDDEXK-like_dom_sf"/>
</dbReference>
<proteinExistence type="predicted"/>
<sequence>MTRLKIPDRLHVVKDPAPPGTPEWERLVTASKVAGIVGESAYATPYSVWNTMRGIRIEPSGMEDRFLTGHAMEHALAYWWAQKNPDWRLSRGEVQVTNPHLPFPNAATLDRIATRKGHVRSPKHSRCVQFKTVSDWEEYQNLTPETIPADWLVQETIEMLFSGLVQMSALIVVCGPFYEWKQLEVPWLPEFAVELVESTEHHLALEEPPTPTAPNDYKIAKLRHPDIDDDAAPVTIDADTAAEWDVQKTAAKAAGATQRAANKAAEVAGAKLLEAMGTAATAINPDGYVIAKRVATKKGVQLRHVPLPEEK</sequence>
<evidence type="ECO:0000313" key="3">
    <source>
        <dbReference type="Proteomes" id="UP000594774"/>
    </source>
</evidence>
<dbReference type="RefSeq" id="WP_197914176.1">
    <property type="nucleotide sequence ID" value="NZ_CP065628.1"/>
</dbReference>
<reference evidence="3 4" key="1">
    <citation type="submission" date="2020-12" db="EMBL/GenBank/DDBJ databases">
        <title>FDA dAtabase for Regulatory Grade micrObial Sequences (FDA-ARGOS): Supporting development and validation of Infectious Disease Dx tests.</title>
        <authorList>
            <person name="Sproer C."/>
            <person name="Gronow S."/>
            <person name="Severitt S."/>
            <person name="Schroder I."/>
            <person name="Tallon L."/>
            <person name="Sadzewicz L."/>
            <person name="Zhao X."/>
            <person name="Boylan J."/>
            <person name="Ott S."/>
            <person name="Bowen H."/>
            <person name="Vavikolanu K."/>
            <person name="Mehta A."/>
            <person name="Aluvathingal J."/>
            <person name="Nadendla S."/>
            <person name="Lowell S."/>
            <person name="Myers T."/>
            <person name="Yan Y."/>
            <person name="Sichtig H."/>
        </authorList>
    </citation>
    <scope>NUCLEOTIDE SEQUENCE [LARGE SCALE GENOMIC DNA]</scope>
    <source>
        <strain evidence="1 3">FDAARGOS_938</strain>
        <strain evidence="2 4">FDAARGOS_991</strain>
    </source>
</reference>
<dbReference type="EMBL" id="CP065628">
    <property type="protein sequence ID" value="QPR29992.1"/>
    <property type="molecule type" value="Genomic_DNA"/>
</dbReference>
<evidence type="ECO:0000313" key="4">
    <source>
        <dbReference type="Proteomes" id="UP000595198"/>
    </source>
</evidence>
<name>A0AB37GB77_CORAY</name>
<dbReference type="Proteomes" id="UP000595198">
    <property type="component" value="Chromosome"/>
</dbReference>
<evidence type="ECO:0000313" key="1">
    <source>
        <dbReference type="EMBL" id="QPR29992.1"/>
    </source>
</evidence>
<accession>A0AB37GB77</accession>
<dbReference type="Gene3D" id="3.90.320.10">
    <property type="match status" value="1"/>
</dbReference>
<dbReference type="Proteomes" id="UP000594774">
    <property type="component" value="Chromosome"/>
</dbReference>
<gene>
    <name evidence="1" type="ORF">I6G95_06965</name>
    <name evidence="2" type="ORF">I6H48_07525</name>
</gene>
<organism evidence="1 3">
    <name type="scientific">Corynebacterium amycolatum</name>
    <dbReference type="NCBI Taxonomy" id="43765"/>
    <lineage>
        <taxon>Bacteria</taxon>
        <taxon>Bacillati</taxon>
        <taxon>Actinomycetota</taxon>
        <taxon>Actinomycetes</taxon>
        <taxon>Mycobacteriales</taxon>
        <taxon>Corynebacteriaceae</taxon>
        <taxon>Corynebacterium</taxon>
    </lineage>
</organism>
<keyword evidence="4" id="KW-1185">Reference proteome</keyword>
<evidence type="ECO:0000313" key="2">
    <source>
        <dbReference type="EMBL" id="QQB81828.1"/>
    </source>
</evidence>
<protein>
    <submittedName>
        <fullName evidence="1">Uncharacterized protein</fullName>
    </submittedName>
</protein>
<dbReference type="EMBL" id="CP066023">
    <property type="protein sequence ID" value="QQB81828.1"/>
    <property type="molecule type" value="Genomic_DNA"/>
</dbReference>